<dbReference type="InterPro" id="IPR050951">
    <property type="entry name" value="Retrovirus_Pol_polyprotein"/>
</dbReference>
<dbReference type="GO" id="GO:0003676">
    <property type="term" value="F:nucleic acid binding"/>
    <property type="evidence" value="ECO:0007669"/>
    <property type="project" value="InterPro"/>
</dbReference>
<dbReference type="InterPro" id="IPR043128">
    <property type="entry name" value="Rev_trsase/Diguanyl_cyclase"/>
</dbReference>
<evidence type="ECO:0000256" key="2">
    <source>
        <dbReference type="ARBA" id="ARBA00022695"/>
    </source>
</evidence>
<dbReference type="GO" id="GO:0004519">
    <property type="term" value="F:endonuclease activity"/>
    <property type="evidence" value="ECO:0007669"/>
    <property type="project" value="UniProtKB-KW"/>
</dbReference>
<dbReference type="SUPFAM" id="SSF56672">
    <property type="entry name" value="DNA/RNA polymerases"/>
    <property type="match status" value="1"/>
</dbReference>
<evidence type="ECO:0000256" key="7">
    <source>
        <dbReference type="SAM" id="MobiDB-lite"/>
    </source>
</evidence>
<keyword evidence="6" id="KW-0695">RNA-directed DNA polymerase</keyword>
<evidence type="ECO:0000256" key="6">
    <source>
        <dbReference type="ARBA" id="ARBA00022918"/>
    </source>
</evidence>
<keyword evidence="2" id="KW-0548">Nucleotidyltransferase</keyword>
<dbReference type="GO" id="GO:0015074">
    <property type="term" value="P:DNA integration"/>
    <property type="evidence" value="ECO:0007669"/>
    <property type="project" value="InterPro"/>
</dbReference>
<dbReference type="FunFam" id="3.30.70.270:FF:000026">
    <property type="entry name" value="Transposon Ty3-G Gag-Pol polyprotein"/>
    <property type="match status" value="1"/>
</dbReference>
<name>A0A2B4RXK5_STYPI</name>
<evidence type="ECO:0000256" key="5">
    <source>
        <dbReference type="ARBA" id="ARBA00022801"/>
    </source>
</evidence>
<evidence type="ECO:0000313" key="10">
    <source>
        <dbReference type="Proteomes" id="UP000225706"/>
    </source>
</evidence>
<dbReference type="SUPFAM" id="SSF53098">
    <property type="entry name" value="Ribonuclease H-like"/>
    <property type="match status" value="1"/>
</dbReference>
<dbReference type="Proteomes" id="UP000225706">
    <property type="component" value="Unassembled WGS sequence"/>
</dbReference>
<feature type="region of interest" description="Disordered" evidence="7">
    <location>
        <begin position="518"/>
        <end position="607"/>
    </location>
</feature>
<keyword evidence="10" id="KW-1185">Reference proteome</keyword>
<dbReference type="GO" id="GO:0003964">
    <property type="term" value="F:RNA-directed DNA polymerase activity"/>
    <property type="evidence" value="ECO:0007669"/>
    <property type="project" value="UniProtKB-KW"/>
</dbReference>
<dbReference type="PANTHER" id="PTHR37984">
    <property type="entry name" value="PROTEIN CBG26694"/>
    <property type="match status" value="1"/>
</dbReference>
<keyword evidence="5" id="KW-0378">Hydrolase</keyword>
<dbReference type="InterPro" id="IPR041373">
    <property type="entry name" value="RT_RNaseH"/>
</dbReference>
<proteinExistence type="predicted"/>
<evidence type="ECO:0000256" key="4">
    <source>
        <dbReference type="ARBA" id="ARBA00022759"/>
    </source>
</evidence>
<keyword evidence="4" id="KW-0255">Endonuclease</keyword>
<reference evidence="10" key="1">
    <citation type="journal article" date="2017" name="bioRxiv">
        <title>Comparative analysis of the genomes of Stylophora pistillata and Acropora digitifera provides evidence for extensive differences between species of corals.</title>
        <authorList>
            <person name="Voolstra C.R."/>
            <person name="Li Y."/>
            <person name="Liew Y.J."/>
            <person name="Baumgarten S."/>
            <person name="Zoccola D."/>
            <person name="Flot J.-F."/>
            <person name="Tambutte S."/>
            <person name="Allemand D."/>
            <person name="Aranda M."/>
        </authorList>
    </citation>
    <scope>NUCLEOTIDE SEQUENCE [LARGE SCALE GENOMIC DNA]</scope>
</reference>
<dbReference type="Gene3D" id="3.30.70.270">
    <property type="match status" value="2"/>
</dbReference>
<comment type="caution">
    <text evidence="9">The sequence shown here is derived from an EMBL/GenBank/DDBJ whole genome shotgun (WGS) entry which is preliminary data.</text>
</comment>
<keyword evidence="3" id="KW-0540">Nuclease</keyword>
<dbReference type="PANTHER" id="PTHR37984:SF11">
    <property type="entry name" value="INTEGRASE CATALYTIC DOMAIN-CONTAINING PROTEIN"/>
    <property type="match status" value="1"/>
</dbReference>
<feature type="compositionally biased region" description="Basic residues" evidence="7">
    <location>
        <begin position="587"/>
        <end position="601"/>
    </location>
</feature>
<evidence type="ECO:0000256" key="3">
    <source>
        <dbReference type="ARBA" id="ARBA00022722"/>
    </source>
</evidence>
<dbReference type="AlphaFoldDB" id="A0A2B4RXK5"/>
<evidence type="ECO:0000256" key="1">
    <source>
        <dbReference type="ARBA" id="ARBA00022679"/>
    </source>
</evidence>
<dbReference type="InterPro" id="IPR036397">
    <property type="entry name" value="RNaseH_sf"/>
</dbReference>
<keyword evidence="1" id="KW-0808">Transferase</keyword>
<evidence type="ECO:0000259" key="8">
    <source>
        <dbReference type="PROSITE" id="PS50994"/>
    </source>
</evidence>
<dbReference type="Pfam" id="PF17921">
    <property type="entry name" value="Integrase_H2C2"/>
    <property type="match status" value="1"/>
</dbReference>
<protein>
    <submittedName>
        <fullName evidence="9">Transposon Ty3-G Gag-Pol polyprotein</fullName>
    </submittedName>
</protein>
<organism evidence="9 10">
    <name type="scientific">Stylophora pistillata</name>
    <name type="common">Smooth cauliflower coral</name>
    <dbReference type="NCBI Taxonomy" id="50429"/>
    <lineage>
        <taxon>Eukaryota</taxon>
        <taxon>Metazoa</taxon>
        <taxon>Cnidaria</taxon>
        <taxon>Anthozoa</taxon>
        <taxon>Hexacorallia</taxon>
        <taxon>Scleractinia</taxon>
        <taxon>Astrocoeniina</taxon>
        <taxon>Pocilloporidae</taxon>
        <taxon>Stylophora</taxon>
    </lineage>
</organism>
<dbReference type="EMBL" id="LSMT01000296">
    <property type="protein sequence ID" value="PFX20985.1"/>
    <property type="molecule type" value="Genomic_DNA"/>
</dbReference>
<dbReference type="Pfam" id="PF17917">
    <property type="entry name" value="RT_RNaseH"/>
    <property type="match status" value="1"/>
</dbReference>
<dbReference type="STRING" id="50429.A0A2B4RXK5"/>
<gene>
    <name evidence="9" type="primary">TY3B-G</name>
    <name evidence="9" type="ORF">AWC38_SpisGene14534</name>
</gene>
<sequence length="607" mass="68338">MVFEVKVIWEEQHEKRLLAVLDRLRETGLTLNKDKCEFRLPRLTFFGHEVTQTGIEPSEEKVAAIRQAGPPQNVSEARSFLGLAQFVSKFVPDLSSIAEPIQRLTHKNTEFKWGKEQQLAFEKLKELITHADVLAYFDVNSRTRIVADASPVGLGAVLTQLHGSEWRVIGYASRRLSDVERRYSQTEKEALALVWACERFNMYVFGREFELETDHKPLEYIYSQKSKTSARVERWVLRLQAYHFKVVYRPGKTNIADALSRLNCGFQGNDGEDYDFVHAVVENSVPCALTPAELEKASAEDMELNLIKECVQTGDWSQCNVPAYLHVKNELCTYGGLLLRGSRLVIPRELRPRVLELAHEGHQGIVKTKCRLRSKVWWPKMDADAEKLCRSCHGCQVVSEYAPPEPMARALPPSGPWEDCAADILGPLPSGESLLVVVDYFSRYFEVVILRSTSSTRLIEALKPIFARFGVPHTLKTDNGPQLGKTSESTLLDKAARVAAETQMLLSDPHMQAVIPVRPPEAPPIESSDSQADYNHVVPPRPQGSPNLVPVSAPEAPDLSAVPPPQMPNVSRTEQPAEVTEEPAKVQVRKRYPTRLRSKPKRLIEEL</sequence>
<dbReference type="GO" id="GO:0016787">
    <property type="term" value="F:hydrolase activity"/>
    <property type="evidence" value="ECO:0007669"/>
    <property type="project" value="UniProtKB-KW"/>
</dbReference>
<feature type="domain" description="Integrase catalytic" evidence="8">
    <location>
        <begin position="412"/>
        <end position="516"/>
    </location>
</feature>
<dbReference type="CDD" id="cd09274">
    <property type="entry name" value="RNase_HI_RT_Ty3"/>
    <property type="match status" value="1"/>
</dbReference>
<dbReference type="Gene3D" id="1.10.340.70">
    <property type="match status" value="1"/>
</dbReference>
<accession>A0A2B4RXK5</accession>
<dbReference type="InterPro" id="IPR041588">
    <property type="entry name" value="Integrase_H2C2"/>
</dbReference>
<dbReference type="PROSITE" id="PS50994">
    <property type="entry name" value="INTEGRASE"/>
    <property type="match status" value="1"/>
</dbReference>
<dbReference type="Gene3D" id="3.30.420.10">
    <property type="entry name" value="Ribonuclease H-like superfamily/Ribonuclease H"/>
    <property type="match status" value="1"/>
</dbReference>
<dbReference type="InterPro" id="IPR043502">
    <property type="entry name" value="DNA/RNA_pol_sf"/>
</dbReference>
<evidence type="ECO:0000313" key="9">
    <source>
        <dbReference type="EMBL" id="PFX20985.1"/>
    </source>
</evidence>
<dbReference type="InterPro" id="IPR012337">
    <property type="entry name" value="RNaseH-like_sf"/>
</dbReference>
<dbReference type="OrthoDB" id="5988990at2759"/>
<dbReference type="InterPro" id="IPR001584">
    <property type="entry name" value="Integrase_cat-core"/>
</dbReference>
<dbReference type="FunFam" id="1.10.340.70:FF:000003">
    <property type="entry name" value="Protein CBG25708"/>
    <property type="match status" value="1"/>
</dbReference>